<dbReference type="KEGG" id="dti:Desti_3319"/>
<gene>
    <name evidence="1" type="ordered locus">Desti_3319</name>
</gene>
<reference evidence="2" key="1">
    <citation type="submission" date="2012-06" db="EMBL/GenBank/DDBJ databases">
        <title>Complete sequence of chromosome of Desulfomonile tiedjei DSM 6799.</title>
        <authorList>
            <person name="Lucas S."/>
            <person name="Copeland A."/>
            <person name="Lapidus A."/>
            <person name="Glavina del Rio T."/>
            <person name="Dalin E."/>
            <person name="Tice H."/>
            <person name="Bruce D."/>
            <person name="Goodwin L."/>
            <person name="Pitluck S."/>
            <person name="Peters L."/>
            <person name="Ovchinnikova G."/>
            <person name="Zeytun A."/>
            <person name="Lu M."/>
            <person name="Kyrpides N."/>
            <person name="Mavromatis K."/>
            <person name="Ivanova N."/>
            <person name="Brettin T."/>
            <person name="Detter J.C."/>
            <person name="Han C."/>
            <person name="Larimer F."/>
            <person name="Land M."/>
            <person name="Hauser L."/>
            <person name="Markowitz V."/>
            <person name="Cheng J.-F."/>
            <person name="Hugenholtz P."/>
            <person name="Woyke T."/>
            <person name="Wu D."/>
            <person name="Spring S."/>
            <person name="Schroeder M."/>
            <person name="Brambilla E."/>
            <person name="Klenk H.-P."/>
            <person name="Eisen J.A."/>
        </authorList>
    </citation>
    <scope>NUCLEOTIDE SEQUENCE [LARGE SCALE GENOMIC DNA]</scope>
    <source>
        <strain evidence="2">ATCC 49306 / DSM 6799 / DCB-1</strain>
    </source>
</reference>
<dbReference type="Proteomes" id="UP000006055">
    <property type="component" value="Chromosome"/>
</dbReference>
<dbReference type="HOGENOM" id="CLU_1956076_0_0_7"/>
<protein>
    <submittedName>
        <fullName evidence="1">Uncharacterized protein</fullName>
    </submittedName>
</protein>
<sequence length="128" mass="14923">MILSVCQALGIQWNGGMYEGEIRGSLSSQNLAKMEAAKNLPQEFSDFLRIDLENDPSALALKMLVNQEEWSRLKQFQCDKIRSVRAECYRQESDGMFFAYEGDGDSRQLWLDRRNEIKVRHPWPGDYR</sequence>
<dbReference type="AlphaFoldDB" id="I4C8T6"/>
<evidence type="ECO:0000313" key="2">
    <source>
        <dbReference type="Proteomes" id="UP000006055"/>
    </source>
</evidence>
<evidence type="ECO:0000313" key="1">
    <source>
        <dbReference type="EMBL" id="AFM25977.1"/>
    </source>
</evidence>
<dbReference type="EMBL" id="CP003360">
    <property type="protein sequence ID" value="AFM25977.1"/>
    <property type="molecule type" value="Genomic_DNA"/>
</dbReference>
<proteinExistence type="predicted"/>
<accession>I4C8T6</accession>
<dbReference type="RefSeq" id="WP_014811111.1">
    <property type="nucleotide sequence ID" value="NC_018025.1"/>
</dbReference>
<name>I4C8T6_DESTA</name>
<keyword evidence="2" id="KW-1185">Reference proteome</keyword>
<organism evidence="1 2">
    <name type="scientific">Desulfomonile tiedjei (strain ATCC 49306 / DSM 6799 / DCB-1)</name>
    <dbReference type="NCBI Taxonomy" id="706587"/>
    <lineage>
        <taxon>Bacteria</taxon>
        <taxon>Pseudomonadati</taxon>
        <taxon>Thermodesulfobacteriota</taxon>
        <taxon>Desulfomonilia</taxon>
        <taxon>Desulfomonilales</taxon>
        <taxon>Desulfomonilaceae</taxon>
        <taxon>Desulfomonile</taxon>
    </lineage>
</organism>
<dbReference type="STRING" id="706587.Desti_3319"/>